<reference evidence="2 3" key="1">
    <citation type="submission" date="2019-10" db="EMBL/GenBank/DDBJ databases">
        <title>Whole genome shotgun sequence of Acrocarpospora corrugata NBRC 13972.</title>
        <authorList>
            <person name="Ichikawa N."/>
            <person name="Kimura A."/>
            <person name="Kitahashi Y."/>
            <person name="Komaki H."/>
            <person name="Oguchi A."/>
        </authorList>
    </citation>
    <scope>NUCLEOTIDE SEQUENCE [LARGE SCALE GENOMIC DNA]</scope>
    <source>
        <strain evidence="2 3">NBRC 13972</strain>
    </source>
</reference>
<dbReference type="AlphaFoldDB" id="A0A5M3W3S7"/>
<proteinExistence type="predicted"/>
<sequence length="152" mass="15636">MAASTGAGTHSQPVTHSGIAAPSGRSAGASPAAIRVSGAVNPAATSAMSAHTETAVCSTWTTPMANRTHPATLRGCRRSTRRPIHSNTTAEGPFWNRKSPYCTSADRCRSSITANAATTRAVPATATGVTTRSHHPSRCFISQLSAPATPVR</sequence>
<keyword evidence="3" id="KW-1185">Reference proteome</keyword>
<accession>A0A5M3W3S7</accession>
<dbReference type="Proteomes" id="UP000334990">
    <property type="component" value="Unassembled WGS sequence"/>
</dbReference>
<dbReference type="EMBL" id="BLAD01000063">
    <property type="protein sequence ID" value="GES02939.1"/>
    <property type="molecule type" value="Genomic_DNA"/>
</dbReference>
<name>A0A5M3W3S7_9ACTN</name>
<evidence type="ECO:0000256" key="1">
    <source>
        <dbReference type="SAM" id="MobiDB-lite"/>
    </source>
</evidence>
<gene>
    <name evidence="2" type="ORF">Acor_50050</name>
</gene>
<feature type="compositionally biased region" description="Low complexity" evidence="1">
    <location>
        <begin position="17"/>
        <end position="29"/>
    </location>
</feature>
<organism evidence="2 3">
    <name type="scientific">Acrocarpospora corrugata</name>
    <dbReference type="NCBI Taxonomy" id="35763"/>
    <lineage>
        <taxon>Bacteria</taxon>
        <taxon>Bacillati</taxon>
        <taxon>Actinomycetota</taxon>
        <taxon>Actinomycetes</taxon>
        <taxon>Streptosporangiales</taxon>
        <taxon>Streptosporangiaceae</taxon>
        <taxon>Acrocarpospora</taxon>
    </lineage>
</organism>
<evidence type="ECO:0000313" key="2">
    <source>
        <dbReference type="EMBL" id="GES02939.1"/>
    </source>
</evidence>
<evidence type="ECO:0000313" key="3">
    <source>
        <dbReference type="Proteomes" id="UP000334990"/>
    </source>
</evidence>
<feature type="region of interest" description="Disordered" evidence="1">
    <location>
        <begin position="1"/>
        <end position="29"/>
    </location>
</feature>
<comment type="caution">
    <text evidence="2">The sequence shown here is derived from an EMBL/GenBank/DDBJ whole genome shotgun (WGS) entry which is preliminary data.</text>
</comment>
<feature type="compositionally biased region" description="Polar residues" evidence="1">
    <location>
        <begin position="1"/>
        <end position="15"/>
    </location>
</feature>
<protein>
    <submittedName>
        <fullName evidence="2">Uncharacterized protein</fullName>
    </submittedName>
</protein>